<comment type="caution">
    <text evidence="2">The sequence shown here is derived from an EMBL/GenBank/DDBJ whole genome shotgun (WGS) entry which is preliminary data.</text>
</comment>
<reference evidence="2 3" key="1">
    <citation type="submission" date="2019-05" db="EMBL/GenBank/DDBJ databases">
        <title>Another draft genome of Portunus trituberculatus and its Hox gene families provides insights of decapod evolution.</title>
        <authorList>
            <person name="Jeong J.-H."/>
            <person name="Song I."/>
            <person name="Kim S."/>
            <person name="Choi T."/>
            <person name="Kim D."/>
            <person name="Ryu S."/>
            <person name="Kim W."/>
        </authorList>
    </citation>
    <scope>NUCLEOTIDE SEQUENCE [LARGE SCALE GENOMIC DNA]</scope>
    <source>
        <tissue evidence="2">Muscle</tissue>
    </source>
</reference>
<dbReference type="EMBL" id="VSRR010004548">
    <property type="protein sequence ID" value="MPC40016.1"/>
    <property type="molecule type" value="Genomic_DNA"/>
</dbReference>
<evidence type="ECO:0000313" key="3">
    <source>
        <dbReference type="Proteomes" id="UP000324222"/>
    </source>
</evidence>
<gene>
    <name evidence="2" type="ORF">E2C01_033571</name>
</gene>
<evidence type="ECO:0000256" key="1">
    <source>
        <dbReference type="SAM" id="MobiDB-lite"/>
    </source>
</evidence>
<name>A0A5B7F3S7_PORTR</name>
<keyword evidence="3" id="KW-1185">Reference proteome</keyword>
<protein>
    <submittedName>
        <fullName evidence="2">Uncharacterized protein</fullName>
    </submittedName>
</protein>
<organism evidence="2 3">
    <name type="scientific">Portunus trituberculatus</name>
    <name type="common">Swimming crab</name>
    <name type="synonym">Neptunus trituberculatus</name>
    <dbReference type="NCBI Taxonomy" id="210409"/>
    <lineage>
        <taxon>Eukaryota</taxon>
        <taxon>Metazoa</taxon>
        <taxon>Ecdysozoa</taxon>
        <taxon>Arthropoda</taxon>
        <taxon>Crustacea</taxon>
        <taxon>Multicrustacea</taxon>
        <taxon>Malacostraca</taxon>
        <taxon>Eumalacostraca</taxon>
        <taxon>Eucarida</taxon>
        <taxon>Decapoda</taxon>
        <taxon>Pleocyemata</taxon>
        <taxon>Brachyura</taxon>
        <taxon>Eubrachyura</taxon>
        <taxon>Portunoidea</taxon>
        <taxon>Portunidae</taxon>
        <taxon>Portuninae</taxon>
        <taxon>Portunus</taxon>
    </lineage>
</organism>
<sequence>MADTVTFWLSRDVTDVLPVTVTYNGKSVTARLGTTTNGNQLYLPDNTARSPHRHTLAAEPGTDVHPQQDNNTRNMTEVQKAPSSVLQMFCENVGWVFVAPWWANVVRPWRACPSLGQDVSLPLRIDGHGDRPIPHLLLRRHHQEVEAVGKKKHDGSSVPHHSPPFQSRLQENNA</sequence>
<feature type="compositionally biased region" description="Polar residues" evidence="1">
    <location>
        <begin position="164"/>
        <end position="174"/>
    </location>
</feature>
<evidence type="ECO:0000313" key="2">
    <source>
        <dbReference type="EMBL" id="MPC40016.1"/>
    </source>
</evidence>
<proteinExistence type="predicted"/>
<dbReference type="AlphaFoldDB" id="A0A5B7F3S7"/>
<dbReference type="Proteomes" id="UP000324222">
    <property type="component" value="Unassembled WGS sequence"/>
</dbReference>
<feature type="region of interest" description="Disordered" evidence="1">
    <location>
        <begin position="145"/>
        <end position="174"/>
    </location>
</feature>
<accession>A0A5B7F3S7</accession>